<gene>
    <name evidence="1" type="ORF">APT59_16085</name>
</gene>
<accession>A0A0U4VR41</accession>
<name>A0A0U4VR41_9PSED</name>
<dbReference type="KEGG" id="por:APT59_16085"/>
<proteinExistence type="predicted"/>
<reference evidence="1 2" key="1">
    <citation type="submission" date="2016-01" db="EMBL/GenBank/DDBJ databases">
        <title>Annotation of Pseudomonas oryzihabitans USDA-ARS-USMARC-56511.</title>
        <authorList>
            <person name="Harhay G.P."/>
            <person name="Harhay D.M."/>
            <person name="Smith T.P.L."/>
            <person name="Bono J.L."/>
            <person name="Heaton M.P."/>
            <person name="Clawson M.L."/>
            <person name="Chitko-Mckown C.G."/>
            <person name="Capik S.F."/>
            <person name="DeDonder K.D."/>
            <person name="Apley M.D."/>
            <person name="Lubbers B.V."/>
            <person name="White B.J."/>
            <person name="Larson R.L."/>
        </authorList>
    </citation>
    <scope>NUCLEOTIDE SEQUENCE [LARGE SCALE GENOMIC DNA]</scope>
    <source>
        <strain evidence="1 2">USDA-ARS-USMARC-56511</strain>
    </source>
</reference>
<evidence type="ECO:0000313" key="2">
    <source>
        <dbReference type="Proteomes" id="UP000064137"/>
    </source>
</evidence>
<dbReference type="RefSeq" id="WP_059315775.1">
    <property type="nucleotide sequence ID" value="NZ_CP013987.1"/>
</dbReference>
<sequence>MFEITGAQVANLNDADLRTLVARLALAELRAQGCPSSSVTAGGNQDAADGGLDVRVECPSALVMPDFVPRQHVGFQVKKPDMPASAIRDEMRPGGVLRPVIAELAARSGAYIIVSAQGSVADKPLSDRRDAIRAQLEDLPEAEQLHSDFYDRDRLATWVNHYPGIAAWVRTRLGIGMSGWSSIGDWCGVGVSEETPYLFNDKACLTDERTSDREQLTIGEGIARLRVSLTNARQCIRLIGLSGLGKTRLVQALFEDGVGEAALDPGLAVYTDYSVETDPTARDMARQLVIARQRAILIVDNCNPATHSELARICSGAGSQVSLLTVEYDVRDDEPERTEVFRLQSASPEMVELWLEKTFPNVTQVDRRTISEFSDGNFRVARALAETLGKGETLGKLKSRDLFERIFHQRNEPDRDLLSAAEDLALLYSIDGEDTSESSELARVAAIRCASMATIYAALNTLRQRGIAQLRGRWRAILPHAIANPLAGFALERMPPADFDRFCASLTARMQKSLSRRLGYLHDSAEARAAVERWLGADGLLGDLTALGEDGLQIITNIAPVAPDAVLARIERDVAGPRGAEILNPQSSDRWQWIRLIKLLAYDSPLFDRAATLLARFLSAEPPNQNNNSASDMLAELFHLYLSGTKALPDQRRSLVRRLAQSGDPALVRCAGVALNALLKAHHFSSTSNFDFGARSRDYGWHPPKRGDIWAWYNGAVDLAVELSPIIENARDHLAHSVRELWHFGACHDALERAATNFSSERPWIEGWIGFRTALRFEGDAMPDEVRARLTALINRLKPTDLLHQARAVVLGRSNFGWDVADGDADDGDIMKPYERASQLAKEIGTALAHDPETRATFIAELLVEQHPQRAYECGIGLSDGAADLDAIWRELLGLFSAADVDSRNATVLGGFIHGANARDSAFADAALEDVIENPDLAASLPYLQARVAIDTQGIARLRRAIERGVLSARIFHSIANGSVGESPPDALGPLLTDIASLADGVEIALDILHMHFYCDQEEGRQRAPSLIAVGRELLLRADFGKKQSFRDFGLHTVIRVCCAGPDGAATLREICARVRVGLETVYLSSYDLGYVLKALFETHPLIALDEFLLPELRPRNQGLFEGDFGSGTPVEDVGAETLIQWANIDPDRRYPMLGKSIPMFKRQHGEEENGVSTLFLEILGYAPDKRTFLDDMWSRLHPRSWSGSLADILVQRREAITTLGDNVGGEVQQLISDMLPKLERWIENESKRDRKGEESFE</sequence>
<protein>
    <submittedName>
        <fullName evidence="1">Uncharacterized protein</fullName>
    </submittedName>
</protein>
<dbReference type="EMBL" id="CP013987">
    <property type="protein sequence ID" value="ALZ85643.1"/>
    <property type="molecule type" value="Genomic_DNA"/>
</dbReference>
<dbReference type="Proteomes" id="UP000064137">
    <property type="component" value="Chromosome"/>
</dbReference>
<dbReference type="OrthoDB" id="556502at2"/>
<organism evidence="1 2">
    <name type="scientific">Pseudomonas oryzihabitans</name>
    <dbReference type="NCBI Taxonomy" id="47885"/>
    <lineage>
        <taxon>Bacteria</taxon>
        <taxon>Pseudomonadati</taxon>
        <taxon>Pseudomonadota</taxon>
        <taxon>Gammaproteobacteria</taxon>
        <taxon>Pseudomonadales</taxon>
        <taxon>Pseudomonadaceae</taxon>
        <taxon>Pseudomonas</taxon>
    </lineage>
</organism>
<dbReference type="AlphaFoldDB" id="A0A0U4VR41"/>
<evidence type="ECO:0000313" key="1">
    <source>
        <dbReference type="EMBL" id="ALZ85643.1"/>
    </source>
</evidence>